<sequence length="67" mass="7530">MLIGPIFTGQPLLRALAGQIPFTLMHLAGTIVFATTLGPVLYRWVVQNEVLETHVAWQRVLAYARRI</sequence>
<keyword evidence="1" id="KW-1133">Transmembrane helix</keyword>
<keyword evidence="1" id="KW-0472">Membrane</keyword>
<reference evidence="3" key="1">
    <citation type="submission" date="2017-09" db="EMBL/GenBank/DDBJ databases">
        <title>Depth-based differentiation of microbial function through sediment-hosted aquifers and enrichment of novel symbionts in the deep terrestrial subsurface.</title>
        <authorList>
            <person name="Probst A.J."/>
            <person name="Ladd B."/>
            <person name="Jarett J.K."/>
            <person name="Geller-Mcgrath D.E."/>
            <person name="Sieber C.M.K."/>
            <person name="Emerson J.B."/>
            <person name="Anantharaman K."/>
            <person name="Thomas B.C."/>
            <person name="Malmstrom R."/>
            <person name="Stieglmeier M."/>
            <person name="Klingl A."/>
            <person name="Woyke T."/>
            <person name="Ryan C.M."/>
            <person name="Banfield J.F."/>
        </authorList>
    </citation>
    <scope>NUCLEOTIDE SEQUENCE [LARGE SCALE GENOMIC DNA]</scope>
</reference>
<evidence type="ECO:0000313" key="2">
    <source>
        <dbReference type="EMBL" id="PIR82191.1"/>
    </source>
</evidence>
<dbReference type="EMBL" id="PFBM01000021">
    <property type="protein sequence ID" value="PIR82191.1"/>
    <property type="molecule type" value="Genomic_DNA"/>
</dbReference>
<accession>A0A2H0U6Y7</accession>
<proteinExistence type="predicted"/>
<evidence type="ECO:0008006" key="4">
    <source>
        <dbReference type="Google" id="ProtNLM"/>
    </source>
</evidence>
<evidence type="ECO:0000313" key="3">
    <source>
        <dbReference type="Proteomes" id="UP000231379"/>
    </source>
</evidence>
<gene>
    <name evidence="2" type="ORF">COU20_03470</name>
</gene>
<feature type="transmembrane region" description="Helical" evidence="1">
    <location>
        <begin position="20"/>
        <end position="42"/>
    </location>
</feature>
<protein>
    <recommendedName>
        <fullName evidence="4">DUF418 domain-containing protein</fullName>
    </recommendedName>
</protein>
<evidence type="ECO:0000256" key="1">
    <source>
        <dbReference type="SAM" id="Phobius"/>
    </source>
</evidence>
<keyword evidence="1" id="KW-0812">Transmembrane</keyword>
<dbReference type="AlphaFoldDB" id="A0A2H0U6Y7"/>
<name>A0A2H0U6Y7_9BACT</name>
<organism evidence="2 3">
    <name type="scientific">Candidatus Kaiserbacteria bacterium CG10_big_fil_rev_8_21_14_0_10_59_10</name>
    <dbReference type="NCBI Taxonomy" id="1974612"/>
    <lineage>
        <taxon>Bacteria</taxon>
        <taxon>Candidatus Kaiseribacteriota</taxon>
    </lineage>
</organism>
<comment type="caution">
    <text evidence="2">The sequence shown here is derived from an EMBL/GenBank/DDBJ whole genome shotgun (WGS) entry which is preliminary data.</text>
</comment>
<dbReference type="Proteomes" id="UP000231379">
    <property type="component" value="Unassembled WGS sequence"/>
</dbReference>